<proteinExistence type="inferred from homology"/>
<comment type="subcellular location">
    <subcellularLocation>
        <location evidence="1">Cell membrane</location>
        <topology evidence="1">Multi-pass membrane protein</topology>
    </subcellularLocation>
</comment>
<keyword evidence="3" id="KW-0813">Transport</keyword>
<keyword evidence="9" id="KW-0406">Ion transport</keyword>
<keyword evidence="6 12" id="KW-0812">Transmembrane</keyword>
<dbReference type="EMBL" id="JACHJK010000020">
    <property type="protein sequence ID" value="MBB5931971.1"/>
    <property type="molecule type" value="Genomic_DNA"/>
</dbReference>
<dbReference type="InterPro" id="IPR045861">
    <property type="entry name" value="CorA_cytoplasmic_dom"/>
</dbReference>
<dbReference type="InterPro" id="IPR002523">
    <property type="entry name" value="MgTranspt_CorA/ZnTranspt_ZntB"/>
</dbReference>
<dbReference type="InterPro" id="IPR045863">
    <property type="entry name" value="CorA_TM1_TM2"/>
</dbReference>
<keyword evidence="8 12" id="KW-1133">Transmembrane helix</keyword>
<feature type="region of interest" description="Disordered" evidence="11">
    <location>
        <begin position="38"/>
        <end position="68"/>
    </location>
</feature>
<dbReference type="AlphaFoldDB" id="A0A7W9Q260"/>
<dbReference type="GO" id="GO:0000287">
    <property type="term" value="F:magnesium ion binding"/>
    <property type="evidence" value="ECO:0007669"/>
    <property type="project" value="TreeGrafter"/>
</dbReference>
<dbReference type="GO" id="GO:0015095">
    <property type="term" value="F:magnesium ion transmembrane transporter activity"/>
    <property type="evidence" value="ECO:0007669"/>
    <property type="project" value="TreeGrafter"/>
</dbReference>
<protein>
    <submittedName>
        <fullName evidence="13">Magnesium transporter</fullName>
    </submittedName>
</protein>
<feature type="transmembrane region" description="Helical" evidence="12">
    <location>
        <begin position="278"/>
        <end position="300"/>
    </location>
</feature>
<gene>
    <name evidence="13" type="ORF">FHS34_007480</name>
</gene>
<dbReference type="GO" id="GO:0015087">
    <property type="term" value="F:cobalt ion transmembrane transporter activity"/>
    <property type="evidence" value="ECO:0007669"/>
    <property type="project" value="TreeGrafter"/>
</dbReference>
<evidence type="ECO:0000256" key="12">
    <source>
        <dbReference type="SAM" id="Phobius"/>
    </source>
</evidence>
<evidence type="ECO:0000256" key="9">
    <source>
        <dbReference type="ARBA" id="ARBA00023065"/>
    </source>
</evidence>
<evidence type="ECO:0000256" key="11">
    <source>
        <dbReference type="SAM" id="MobiDB-lite"/>
    </source>
</evidence>
<dbReference type="RefSeq" id="WP_225817778.1">
    <property type="nucleotide sequence ID" value="NZ_BAAAWF010000023.1"/>
</dbReference>
<keyword evidence="10 12" id="KW-0472">Membrane</keyword>
<dbReference type="Gene3D" id="1.20.58.340">
    <property type="entry name" value="Magnesium transport protein CorA, transmembrane region"/>
    <property type="match status" value="2"/>
</dbReference>
<dbReference type="Pfam" id="PF01544">
    <property type="entry name" value="CorA"/>
    <property type="match status" value="1"/>
</dbReference>
<evidence type="ECO:0000256" key="5">
    <source>
        <dbReference type="ARBA" id="ARBA00022519"/>
    </source>
</evidence>
<evidence type="ECO:0000313" key="13">
    <source>
        <dbReference type="EMBL" id="MBB5931971.1"/>
    </source>
</evidence>
<dbReference type="SUPFAM" id="SSF143865">
    <property type="entry name" value="CorA soluble domain-like"/>
    <property type="match status" value="1"/>
</dbReference>
<feature type="transmembrane region" description="Helical" evidence="12">
    <location>
        <begin position="312"/>
        <end position="331"/>
    </location>
</feature>
<evidence type="ECO:0000256" key="2">
    <source>
        <dbReference type="ARBA" id="ARBA00009765"/>
    </source>
</evidence>
<evidence type="ECO:0000256" key="1">
    <source>
        <dbReference type="ARBA" id="ARBA00004651"/>
    </source>
</evidence>
<keyword evidence="5" id="KW-0997">Cell inner membrane</keyword>
<name>A0A7W9Q260_9ACTN</name>
<comment type="similarity">
    <text evidence="2">Belongs to the CorA metal ion transporter (MIT) (TC 1.A.35) family.</text>
</comment>
<dbReference type="PANTHER" id="PTHR46494:SF3">
    <property type="entry name" value="ZINC TRANSPORT PROTEIN ZNTB"/>
    <property type="match status" value="1"/>
</dbReference>
<dbReference type="SUPFAM" id="SSF144083">
    <property type="entry name" value="Magnesium transport protein CorA, transmembrane region"/>
    <property type="match status" value="1"/>
</dbReference>
<sequence length="344" mass="39160">MIVTVVSMPEVIVTRTDAAEARTRLDRDPFVLVDIELPEETPAEAPEQPQPPAHGQAQQQGEPEAESLAEQLGLDAERLDWFGRAGEPARAEYRKEGTGLVVPVVHEEQIIHIHAVVTERFLVTAHRGQADLARTITDALQHERPPDPVAVLFLLLGEALGTFRQAAVQALLETEELEDEMFEQRNPAQVFRLAQLRRHSALLHHSLRPFLEVTDQILTRRMTSPNFPEERQRYAREFQTSGRLVLADIESLQEATRRAFASYSSLVADEQNGVINRLAIVSVVFLPLSFLTGFFGMNFTFLTDRLESRDEFWLLAVGLQVLVLFVSLYMLHRTRIWRRLREND</sequence>
<keyword evidence="4" id="KW-1003">Cell membrane</keyword>
<evidence type="ECO:0000313" key="14">
    <source>
        <dbReference type="Proteomes" id="UP000585836"/>
    </source>
</evidence>
<evidence type="ECO:0000256" key="7">
    <source>
        <dbReference type="ARBA" id="ARBA00022833"/>
    </source>
</evidence>
<dbReference type="GO" id="GO:0050897">
    <property type="term" value="F:cobalt ion binding"/>
    <property type="evidence" value="ECO:0007669"/>
    <property type="project" value="TreeGrafter"/>
</dbReference>
<comment type="caution">
    <text evidence="13">The sequence shown here is derived from an EMBL/GenBank/DDBJ whole genome shotgun (WGS) entry which is preliminary data.</text>
</comment>
<dbReference type="GO" id="GO:0005886">
    <property type="term" value="C:plasma membrane"/>
    <property type="evidence" value="ECO:0007669"/>
    <property type="project" value="UniProtKB-SubCell"/>
</dbReference>
<keyword evidence="14" id="KW-1185">Reference proteome</keyword>
<accession>A0A7W9Q260</accession>
<evidence type="ECO:0000256" key="10">
    <source>
        <dbReference type="ARBA" id="ARBA00023136"/>
    </source>
</evidence>
<reference evidence="13 14" key="1">
    <citation type="submission" date="2020-08" db="EMBL/GenBank/DDBJ databases">
        <title>Genomic Encyclopedia of Type Strains, Phase III (KMG-III): the genomes of soil and plant-associated and newly described type strains.</title>
        <authorList>
            <person name="Whitman W."/>
        </authorList>
    </citation>
    <scope>NUCLEOTIDE SEQUENCE [LARGE SCALE GENOMIC DNA]</scope>
    <source>
        <strain evidence="13 14">CECT 3313</strain>
    </source>
</reference>
<keyword evidence="7" id="KW-0862">Zinc</keyword>
<feature type="compositionally biased region" description="Low complexity" evidence="11">
    <location>
        <begin position="43"/>
        <end position="62"/>
    </location>
</feature>
<dbReference type="Proteomes" id="UP000585836">
    <property type="component" value="Unassembled WGS sequence"/>
</dbReference>
<evidence type="ECO:0000256" key="4">
    <source>
        <dbReference type="ARBA" id="ARBA00022475"/>
    </source>
</evidence>
<evidence type="ECO:0000256" key="3">
    <source>
        <dbReference type="ARBA" id="ARBA00022448"/>
    </source>
</evidence>
<organism evidence="13 14">
    <name type="scientific">Streptomyces echinatus</name>
    <dbReference type="NCBI Taxonomy" id="67293"/>
    <lineage>
        <taxon>Bacteria</taxon>
        <taxon>Bacillati</taxon>
        <taxon>Actinomycetota</taxon>
        <taxon>Actinomycetes</taxon>
        <taxon>Kitasatosporales</taxon>
        <taxon>Streptomycetaceae</taxon>
        <taxon>Streptomyces</taxon>
    </lineage>
</organism>
<evidence type="ECO:0000256" key="6">
    <source>
        <dbReference type="ARBA" id="ARBA00022692"/>
    </source>
</evidence>
<dbReference type="PANTHER" id="PTHR46494">
    <property type="entry name" value="CORA FAMILY METAL ION TRANSPORTER (EUROFUNG)"/>
    <property type="match status" value="1"/>
</dbReference>
<evidence type="ECO:0000256" key="8">
    <source>
        <dbReference type="ARBA" id="ARBA00022989"/>
    </source>
</evidence>